<name>A0AAD8EHI7_DIPPU</name>
<reference evidence="7" key="2">
    <citation type="submission" date="2023-05" db="EMBL/GenBank/DDBJ databases">
        <authorList>
            <person name="Fouks B."/>
        </authorList>
    </citation>
    <scope>NUCLEOTIDE SEQUENCE</scope>
    <source>
        <strain evidence="7">Stay&amp;Tobe</strain>
        <tissue evidence="7">Testes</tissue>
    </source>
</reference>
<evidence type="ECO:0000256" key="4">
    <source>
        <dbReference type="ARBA" id="ARBA00022840"/>
    </source>
</evidence>
<dbReference type="AlphaFoldDB" id="A0AAD8EHI7"/>
<dbReference type="PANTHER" id="PTHR44533">
    <property type="entry name" value="DEAD/H RNA HELICASE, PUTATIVE-RELATED"/>
    <property type="match status" value="1"/>
</dbReference>
<dbReference type="FunFam" id="3.40.50.300:FF:001039">
    <property type="entry name" value="ATP-dependent RNA helicase DDX60"/>
    <property type="match status" value="1"/>
</dbReference>
<feature type="domain" description="Helicase ATP-binding" evidence="6">
    <location>
        <begin position="750"/>
        <end position="918"/>
    </location>
</feature>
<dbReference type="SMART" id="SM00487">
    <property type="entry name" value="DEXDc"/>
    <property type="match status" value="1"/>
</dbReference>
<dbReference type="InterPro" id="IPR011545">
    <property type="entry name" value="DEAD/DEAH_box_helicase_dom"/>
</dbReference>
<keyword evidence="3" id="KW-0347">Helicase</keyword>
<evidence type="ECO:0000256" key="1">
    <source>
        <dbReference type="ARBA" id="ARBA00022741"/>
    </source>
</evidence>
<evidence type="ECO:0000313" key="7">
    <source>
        <dbReference type="EMBL" id="KAJ9590503.1"/>
    </source>
</evidence>
<accession>A0AAD8EHI7</accession>
<dbReference type="InterPro" id="IPR014001">
    <property type="entry name" value="Helicase_ATP-bd"/>
</dbReference>
<dbReference type="GO" id="GO:0005737">
    <property type="term" value="C:cytoplasm"/>
    <property type="evidence" value="ECO:0007669"/>
    <property type="project" value="TreeGrafter"/>
</dbReference>
<keyword evidence="2" id="KW-0378">Hydrolase</keyword>
<dbReference type="Proteomes" id="UP001233999">
    <property type="component" value="Unassembled WGS sequence"/>
</dbReference>
<dbReference type="Gene3D" id="3.40.50.300">
    <property type="entry name" value="P-loop containing nucleotide triphosphate hydrolases"/>
    <property type="match status" value="1"/>
</dbReference>
<dbReference type="InterPro" id="IPR052431">
    <property type="entry name" value="SKI2_subfamily_helicases"/>
</dbReference>
<keyword evidence="8" id="KW-1185">Reference proteome</keyword>
<keyword evidence="4" id="KW-0067">ATP-binding</keyword>
<dbReference type="GO" id="GO:0005524">
    <property type="term" value="F:ATP binding"/>
    <property type="evidence" value="ECO:0007669"/>
    <property type="project" value="UniProtKB-KW"/>
</dbReference>
<dbReference type="SUPFAM" id="SSF52540">
    <property type="entry name" value="P-loop containing nucleoside triphosphate hydrolases"/>
    <property type="match status" value="1"/>
</dbReference>
<sequence>MTPQKSKVLKNLCSLENLEDGIIQFEQMLASFKKVNDVILDPSVRDITNMLSNGETFLVDGDSLILNAMGNESYDRNNGGQLLHLIYLCERQLQIFSRKGGHFQVLFFRTWNYAFSDKPTVLLAKSVLMYHLKYNMSCTVHEFDSVCDDHFKQLLEKHKYGFILMDYCFTDKLENIFSENNLLQELIFHTHVYYILVSLSLGIVDMSDVELKVSSLYGFYTQPELKSSKLQKLLENFTYKIKNYKKNETGNIEVLEVSTRANKSIRHLVTVGAAVQYLADETVPEPREEWVKLYLLYTALVEVLPIKFRGCKGITNPKEEFITFVDKLHYHMNCVLCALSNQNVKYEFQYIADLWNGNFCVIFMEQLNRLQDLNSTVMLEKESKSIYEQLLQEVAQFSKISLTNLPQVTLLLEFKERENKDNICKENKNSYFWPAQLVPTSCKLTSEFCKDIMPKELIPYNDEQLQHFITKNANFQEKKHWHSKKTITDHYDRVSDNTKPDRKFSKYRSDQKFSKFMAIYGSSIEGRPISTKTIVSTKTENNKKPEKKLKKNETKQRDSVKKLMQKIHNEADLKKDALDIKMLKEFDEKYQKNKLNGDYKLALTDVNFLVRNVKLEKNILPALLKKIAILWKLWCEECNQVRSIKERNLKYAKELFLTLRDIFKKSDLFLLSEKQFKSLGKHMYQMGLGNIADMQNLPRSRHIEESFSVGKTWVEFQLVELGPDLERVVSTEPDKRVENFIPDIWQRELFDCIDNKQSVLVVAPTSSGKTYASYYCMEKVLREDDDGIVVYVAPTKALVNQVAATVYARFKNKQMPPGKSVYGVFTRDYRTNANNCQILVTVPQCLELLLLSPRRYDWIKNFRYVIFDEIHCLAGQAGGFSWESGLLLIQCPFLALSATIDQPEHLQNWLQNMQSFKKEQDELAGHAKHHKMYDVKLVVYKDRYADLKKYVYNDGEFTHVQPYAYLDEEYINKRGGIPSAITLSPEEVFQLYSTMKSVFADDPQLEQLEPETFFSSCCSKGFITRNAVREYETELKNILKDWASEHPQYFRCVARQLNEVSSPVENGNGKAYIACNFIKFIRKLQNENMLPAIIFSYDRNFVNNLFRKATEHYEYSVEDYKKKHSDKVVNHIFFFKN</sequence>
<proteinExistence type="predicted"/>
<comment type="caution">
    <text evidence="7">The sequence shown here is derived from an EMBL/GenBank/DDBJ whole genome shotgun (WGS) entry which is preliminary data.</text>
</comment>
<dbReference type="GO" id="GO:0003676">
    <property type="term" value="F:nucleic acid binding"/>
    <property type="evidence" value="ECO:0007669"/>
    <property type="project" value="InterPro"/>
</dbReference>
<dbReference type="Pfam" id="PF00270">
    <property type="entry name" value="DEAD"/>
    <property type="match status" value="1"/>
</dbReference>
<reference evidence="7" key="1">
    <citation type="journal article" date="2023" name="IScience">
        <title>Live-bearing cockroach genome reveals convergent evolutionary mechanisms linked to viviparity in insects and beyond.</title>
        <authorList>
            <person name="Fouks B."/>
            <person name="Harrison M.C."/>
            <person name="Mikhailova A.A."/>
            <person name="Marchal E."/>
            <person name="English S."/>
            <person name="Carruthers M."/>
            <person name="Jennings E.C."/>
            <person name="Chiamaka E.L."/>
            <person name="Frigard R.A."/>
            <person name="Pippel M."/>
            <person name="Attardo G.M."/>
            <person name="Benoit J.B."/>
            <person name="Bornberg-Bauer E."/>
            <person name="Tobe S.S."/>
        </authorList>
    </citation>
    <scope>NUCLEOTIDE SEQUENCE</scope>
    <source>
        <strain evidence="7">Stay&amp;Tobe</strain>
    </source>
</reference>
<dbReference type="GO" id="GO:0016787">
    <property type="term" value="F:hydrolase activity"/>
    <property type="evidence" value="ECO:0007669"/>
    <property type="project" value="UniProtKB-KW"/>
</dbReference>
<evidence type="ECO:0000256" key="5">
    <source>
        <dbReference type="SAM" id="MobiDB-lite"/>
    </source>
</evidence>
<organism evidence="7 8">
    <name type="scientific">Diploptera punctata</name>
    <name type="common">Pacific beetle cockroach</name>
    <dbReference type="NCBI Taxonomy" id="6984"/>
    <lineage>
        <taxon>Eukaryota</taxon>
        <taxon>Metazoa</taxon>
        <taxon>Ecdysozoa</taxon>
        <taxon>Arthropoda</taxon>
        <taxon>Hexapoda</taxon>
        <taxon>Insecta</taxon>
        <taxon>Pterygota</taxon>
        <taxon>Neoptera</taxon>
        <taxon>Polyneoptera</taxon>
        <taxon>Dictyoptera</taxon>
        <taxon>Blattodea</taxon>
        <taxon>Blaberoidea</taxon>
        <taxon>Blaberidae</taxon>
        <taxon>Diplopterinae</taxon>
        <taxon>Diploptera</taxon>
    </lineage>
</organism>
<evidence type="ECO:0000259" key="6">
    <source>
        <dbReference type="PROSITE" id="PS51192"/>
    </source>
</evidence>
<feature type="region of interest" description="Disordered" evidence="5">
    <location>
        <begin position="538"/>
        <end position="557"/>
    </location>
</feature>
<dbReference type="GO" id="GO:0004386">
    <property type="term" value="F:helicase activity"/>
    <property type="evidence" value="ECO:0007669"/>
    <property type="project" value="UniProtKB-KW"/>
</dbReference>
<gene>
    <name evidence="7" type="ORF">L9F63_016454</name>
</gene>
<dbReference type="Pfam" id="PF23002">
    <property type="entry name" value="PIN-like_DDX60"/>
    <property type="match status" value="1"/>
</dbReference>
<dbReference type="PROSITE" id="PS51192">
    <property type="entry name" value="HELICASE_ATP_BIND_1"/>
    <property type="match status" value="1"/>
</dbReference>
<protein>
    <recommendedName>
        <fullName evidence="6">Helicase ATP-binding domain-containing protein</fullName>
    </recommendedName>
</protein>
<dbReference type="PANTHER" id="PTHR44533:SF4">
    <property type="entry name" value="DEAD_H RNA HELICASE, PUTATIVE-RELATED"/>
    <property type="match status" value="1"/>
</dbReference>
<dbReference type="InterPro" id="IPR055124">
    <property type="entry name" value="PIN-like_DDX60"/>
</dbReference>
<evidence type="ECO:0000313" key="8">
    <source>
        <dbReference type="Proteomes" id="UP001233999"/>
    </source>
</evidence>
<keyword evidence="1" id="KW-0547">Nucleotide-binding</keyword>
<dbReference type="EMBL" id="JASPKZ010004211">
    <property type="protein sequence ID" value="KAJ9590503.1"/>
    <property type="molecule type" value="Genomic_DNA"/>
</dbReference>
<evidence type="ECO:0000256" key="3">
    <source>
        <dbReference type="ARBA" id="ARBA00022806"/>
    </source>
</evidence>
<evidence type="ECO:0000256" key="2">
    <source>
        <dbReference type="ARBA" id="ARBA00022801"/>
    </source>
</evidence>
<dbReference type="InterPro" id="IPR027417">
    <property type="entry name" value="P-loop_NTPase"/>
</dbReference>